<evidence type="ECO:0000259" key="4">
    <source>
        <dbReference type="Pfam" id="PF06441"/>
    </source>
</evidence>
<evidence type="ECO:0000313" key="5">
    <source>
        <dbReference type="EMBL" id="MBB6036300.1"/>
    </source>
</evidence>
<keyword evidence="6" id="KW-1185">Reference proteome</keyword>
<dbReference type="PIRSF" id="PIRSF001112">
    <property type="entry name" value="Epoxide_hydrolase"/>
    <property type="match status" value="1"/>
</dbReference>
<keyword evidence="2" id="KW-0058">Aromatic hydrocarbons catabolism</keyword>
<evidence type="ECO:0000256" key="3">
    <source>
        <dbReference type="ARBA" id="ARBA00022801"/>
    </source>
</evidence>
<dbReference type="AlphaFoldDB" id="A0A841FWF0"/>
<dbReference type="InterPro" id="IPR029058">
    <property type="entry name" value="AB_hydrolase_fold"/>
</dbReference>
<gene>
    <name evidence="5" type="ORF">HNR73_004168</name>
</gene>
<comment type="similarity">
    <text evidence="1">Belongs to the peptidase S33 family.</text>
</comment>
<dbReference type="InterPro" id="IPR016292">
    <property type="entry name" value="Epoxide_hydrolase"/>
</dbReference>
<dbReference type="GO" id="GO:0004301">
    <property type="term" value="F:epoxide hydrolase activity"/>
    <property type="evidence" value="ECO:0007669"/>
    <property type="project" value="TreeGrafter"/>
</dbReference>
<dbReference type="RefSeq" id="WP_184789126.1">
    <property type="nucleotide sequence ID" value="NZ_BONT01000046.1"/>
</dbReference>
<dbReference type="GO" id="GO:0097176">
    <property type="term" value="P:epoxide metabolic process"/>
    <property type="evidence" value="ECO:0007669"/>
    <property type="project" value="TreeGrafter"/>
</dbReference>
<keyword evidence="3" id="KW-0378">Hydrolase</keyword>
<name>A0A841FWF0_9ACTN</name>
<dbReference type="PANTHER" id="PTHR21661:SF35">
    <property type="entry name" value="EPOXIDE HYDROLASE"/>
    <property type="match status" value="1"/>
</dbReference>
<evidence type="ECO:0000256" key="1">
    <source>
        <dbReference type="ARBA" id="ARBA00010088"/>
    </source>
</evidence>
<comment type="caution">
    <text evidence="5">The sequence shown here is derived from an EMBL/GenBank/DDBJ whole genome shotgun (WGS) entry which is preliminary data.</text>
</comment>
<dbReference type="SUPFAM" id="SSF53474">
    <property type="entry name" value="alpha/beta-Hydrolases"/>
    <property type="match status" value="1"/>
</dbReference>
<organism evidence="5 6">
    <name type="scientific">Phytomonospora endophytica</name>
    <dbReference type="NCBI Taxonomy" id="714109"/>
    <lineage>
        <taxon>Bacteria</taxon>
        <taxon>Bacillati</taxon>
        <taxon>Actinomycetota</taxon>
        <taxon>Actinomycetes</taxon>
        <taxon>Micromonosporales</taxon>
        <taxon>Micromonosporaceae</taxon>
        <taxon>Phytomonospora</taxon>
    </lineage>
</organism>
<dbReference type="PANTHER" id="PTHR21661">
    <property type="entry name" value="EPOXIDE HYDROLASE 1-RELATED"/>
    <property type="match status" value="1"/>
</dbReference>
<dbReference type="Proteomes" id="UP000548476">
    <property type="component" value="Unassembled WGS sequence"/>
</dbReference>
<sequence length="365" mass="40156">MKPFSMEIPQADLDDLHARLDATRWPSEIPGADGWSHGVPLAYLKELAAAWRALDWRAMEARLNAFPQFLTEIDGHDVHFLHVRSDNPEATALILTHGWPNSFVEFADEIAHLTPRFHVVVPSLPGFGFSQAPKEAGFDAARVAGMWAELMDRLGYDRYLAQGGDFGAYVAPALAEAAPGRVIGVHLDGGIGFPTADDVPDMEPDELAEWEQMQVWMSAGLNHHAILGKAPSTFAAAWHDSPTGLLAWMIHKFKEFTISAETPEQVIDRDLLLVNVALYWFTGGTASTSWVFDYVREGRAMAWPSGQRDAPTGVYGGGSAFVRRRAERDNDIVHWPTDNAFSGHFVAMEQPAAHAADIAAFADKL</sequence>
<dbReference type="Gene3D" id="3.40.50.1820">
    <property type="entry name" value="alpha/beta hydrolase"/>
    <property type="match status" value="1"/>
</dbReference>
<dbReference type="EMBL" id="JACHGT010000008">
    <property type="protein sequence ID" value="MBB6036300.1"/>
    <property type="molecule type" value="Genomic_DNA"/>
</dbReference>
<protein>
    <submittedName>
        <fullName evidence="5">Pimeloyl-ACP methyl ester carboxylesterase</fullName>
    </submittedName>
</protein>
<reference evidence="5 6" key="1">
    <citation type="submission" date="2020-08" db="EMBL/GenBank/DDBJ databases">
        <title>Genomic Encyclopedia of Type Strains, Phase IV (KMG-IV): sequencing the most valuable type-strain genomes for metagenomic binning, comparative biology and taxonomic classification.</title>
        <authorList>
            <person name="Goeker M."/>
        </authorList>
    </citation>
    <scope>NUCLEOTIDE SEQUENCE [LARGE SCALE GENOMIC DNA]</scope>
    <source>
        <strain evidence="5 6">YIM 65646</strain>
    </source>
</reference>
<evidence type="ECO:0000256" key="2">
    <source>
        <dbReference type="ARBA" id="ARBA00022797"/>
    </source>
</evidence>
<proteinExistence type="inferred from homology"/>
<evidence type="ECO:0000313" key="6">
    <source>
        <dbReference type="Proteomes" id="UP000548476"/>
    </source>
</evidence>
<dbReference type="InterPro" id="IPR010497">
    <property type="entry name" value="Epoxide_hydro_N"/>
</dbReference>
<dbReference type="Pfam" id="PF06441">
    <property type="entry name" value="EHN"/>
    <property type="match status" value="1"/>
</dbReference>
<accession>A0A841FWF0</accession>
<feature type="domain" description="Epoxide hydrolase N-terminal" evidence="4">
    <location>
        <begin position="1"/>
        <end position="106"/>
    </location>
</feature>